<protein>
    <recommendedName>
        <fullName evidence="3">Chemotaxis protein CheX</fullName>
    </recommendedName>
</protein>
<sequence length="186" mass="20165">MTLSQRARDSLDGMMAEGLRQSMAQHHPGAQLRAVAAPGPASAATHMAVLSIASYSFRIITALHFAHDARTRAWIAGRIGLDESGMGGQPFLDAVCEIGNMCCGTLNRELGAFYDCLGLSTPQVLDIRSLPHLAQIGTDHLQHFEITDLLPGPPLYATLCARAYTPMDFHWTAPEVQETAGELEFF</sequence>
<name>A0A7X0PEV6_9BURK</name>
<evidence type="ECO:0008006" key="3">
    <source>
        <dbReference type="Google" id="ProtNLM"/>
    </source>
</evidence>
<organism evidence="1 2">
    <name type="scientific">Acidovorax soli</name>
    <dbReference type="NCBI Taxonomy" id="592050"/>
    <lineage>
        <taxon>Bacteria</taxon>
        <taxon>Pseudomonadati</taxon>
        <taxon>Pseudomonadota</taxon>
        <taxon>Betaproteobacteria</taxon>
        <taxon>Burkholderiales</taxon>
        <taxon>Comamonadaceae</taxon>
        <taxon>Acidovorax</taxon>
    </lineage>
</organism>
<dbReference type="AlphaFoldDB" id="A0A7X0PEV6"/>
<accession>A0A7X0PEV6</accession>
<dbReference type="EMBL" id="JACHLK010000006">
    <property type="protein sequence ID" value="MBB6560673.1"/>
    <property type="molecule type" value="Genomic_DNA"/>
</dbReference>
<evidence type="ECO:0000313" key="1">
    <source>
        <dbReference type="EMBL" id="MBB6560673.1"/>
    </source>
</evidence>
<reference evidence="1 2" key="1">
    <citation type="submission" date="2020-08" db="EMBL/GenBank/DDBJ databases">
        <title>Functional genomics of gut bacteria from endangered species of beetles.</title>
        <authorList>
            <person name="Carlos-Shanley C."/>
        </authorList>
    </citation>
    <scope>NUCLEOTIDE SEQUENCE [LARGE SCALE GENOMIC DNA]</scope>
    <source>
        <strain evidence="1 2">S00198</strain>
    </source>
</reference>
<evidence type="ECO:0000313" key="2">
    <source>
        <dbReference type="Proteomes" id="UP000575083"/>
    </source>
</evidence>
<keyword evidence="2" id="KW-1185">Reference proteome</keyword>
<comment type="caution">
    <text evidence="1">The sequence shown here is derived from an EMBL/GenBank/DDBJ whole genome shotgun (WGS) entry which is preliminary data.</text>
</comment>
<gene>
    <name evidence="1" type="ORF">HNP48_003349</name>
</gene>
<dbReference type="RefSeq" id="WP_184858944.1">
    <property type="nucleotide sequence ID" value="NZ_JACHLK010000006.1"/>
</dbReference>
<proteinExistence type="predicted"/>
<dbReference type="Proteomes" id="UP000575083">
    <property type="component" value="Unassembled WGS sequence"/>
</dbReference>